<dbReference type="OrthoDB" id="10332258at2759"/>
<name>D2V6K9_NAEGR</name>
<dbReference type="InterPro" id="IPR036790">
    <property type="entry name" value="Frizzled_dom_sf"/>
</dbReference>
<dbReference type="RefSeq" id="XP_002680203.1">
    <property type="nucleotide sequence ID" value="XM_002680157.1"/>
</dbReference>
<accession>D2V6K9</accession>
<gene>
    <name evidence="1" type="ORF">NAEGRDRAFT_64476</name>
</gene>
<dbReference type="EMBL" id="GG738854">
    <property type="protein sequence ID" value="EFC47459.1"/>
    <property type="molecule type" value="Genomic_DNA"/>
</dbReference>
<keyword evidence="2" id="KW-1185">Reference proteome</keyword>
<dbReference type="VEuPathDB" id="AmoebaDB:NAEGRDRAFT_64476"/>
<dbReference type="Gene3D" id="1.10.2000.10">
    <property type="entry name" value="Frizzled cysteine-rich domain"/>
    <property type="match status" value="1"/>
</dbReference>
<dbReference type="AlphaFoldDB" id="D2V6K9"/>
<dbReference type="KEGG" id="ngr:NAEGRDRAFT_64476"/>
<sequence>MYQRVEICMFAIIIIDFNCNWIDSCIPDKYLEVEKNISNIYDSTNQFLPFESSCRDAWKNYACARAFPRCTISNNGTSDIYTPYEICYSVCKQYAYNVCKL</sequence>
<reference evidence="1 2" key="1">
    <citation type="journal article" date="2010" name="Cell">
        <title>The genome of Naegleria gruberi illuminates early eukaryotic versatility.</title>
        <authorList>
            <person name="Fritz-Laylin L.K."/>
            <person name="Prochnik S.E."/>
            <person name="Ginger M.L."/>
            <person name="Dacks J.B."/>
            <person name="Carpenter M.L."/>
            <person name="Field M.C."/>
            <person name="Kuo A."/>
            <person name="Paredez A."/>
            <person name="Chapman J."/>
            <person name="Pham J."/>
            <person name="Shu S."/>
            <person name="Neupane R."/>
            <person name="Cipriano M."/>
            <person name="Mancuso J."/>
            <person name="Tu H."/>
            <person name="Salamov A."/>
            <person name="Lindquist E."/>
            <person name="Shapiro H."/>
            <person name="Lucas S."/>
            <person name="Grigoriev I.V."/>
            <person name="Cande W.Z."/>
            <person name="Fulton C."/>
            <person name="Rokhsar D.S."/>
            <person name="Dawson S.C."/>
        </authorList>
    </citation>
    <scope>NUCLEOTIDE SEQUENCE [LARGE SCALE GENOMIC DNA]</scope>
    <source>
        <strain evidence="1 2">NEG-M</strain>
    </source>
</reference>
<evidence type="ECO:0000313" key="2">
    <source>
        <dbReference type="Proteomes" id="UP000006671"/>
    </source>
</evidence>
<organism evidence="2">
    <name type="scientific">Naegleria gruberi</name>
    <name type="common">Amoeba</name>
    <dbReference type="NCBI Taxonomy" id="5762"/>
    <lineage>
        <taxon>Eukaryota</taxon>
        <taxon>Discoba</taxon>
        <taxon>Heterolobosea</taxon>
        <taxon>Tetramitia</taxon>
        <taxon>Eutetramitia</taxon>
        <taxon>Vahlkampfiidae</taxon>
        <taxon>Naegleria</taxon>
    </lineage>
</organism>
<protein>
    <submittedName>
        <fullName evidence="1">Predicted protein</fullName>
    </submittedName>
</protein>
<dbReference type="InParanoid" id="D2V6K9"/>
<dbReference type="Proteomes" id="UP000006671">
    <property type="component" value="Unassembled WGS sequence"/>
</dbReference>
<proteinExistence type="predicted"/>
<evidence type="ECO:0000313" key="1">
    <source>
        <dbReference type="EMBL" id="EFC47459.1"/>
    </source>
</evidence>
<dbReference type="GeneID" id="8861650"/>